<dbReference type="AlphaFoldDB" id="A0A075V7D5"/>
<dbReference type="InterPro" id="IPR025359">
    <property type="entry name" value="SduA_C"/>
</dbReference>
<reference evidence="2 3" key="1">
    <citation type="journal article" date="2014" name="J. Biotechnol.">
        <title>Complete genome sequence of the actinobacterium Amycolatopsis japonica MG417-CF17(T) (=DSM 44213T) producing (S,S)-N,N'-ethylenediaminedisuccinic acid.</title>
        <authorList>
            <person name="Stegmann E."/>
            <person name="Albersmeier A."/>
            <person name="Spohn M."/>
            <person name="Gert H."/>
            <person name="Weber T."/>
            <person name="Wohlleben W."/>
            <person name="Kalinowski J."/>
            <person name="Ruckert C."/>
        </authorList>
    </citation>
    <scope>NUCLEOTIDE SEQUENCE [LARGE SCALE GENOMIC DNA]</scope>
    <source>
        <strain evidence="3">MG417-CF17 (DSM 44213)</strain>
    </source>
</reference>
<feature type="domain" description="Shedu protein SduA C-terminal" evidence="1">
    <location>
        <begin position="215"/>
        <end position="393"/>
    </location>
</feature>
<sequence>MIVNVGPWGEDVDETTYAQGRLPSRTYASASFPISWPNSADNGQPARFVYKVFDPEVETTAELDGEQWLISESPAGRYQVKLLIAREAGNVRELWVQRVPTKGQGKVETKLNLRQPEAGRLVELLRTLECIPADGEQSVRVDDSLVRELFANPESLTRIYREDPSRLRQLISDDESARDVIALSHRRGQLQKFRRLLSDDDYFDAEVGQAPGRRREAVWQRFFEDNPWILGVPLTGQLLTAWNDQKLEQVVAGASVVGVGKRADALLRTSGRIKSMVFAEIKTHRTSLLAASEYRSGCWPPSDELAGGVAQVQGTVHRAVSEIGERLQDVAPDGSDVPGGFTYMLKPRAFLVLGTLDQLVGQDGGHHRDRIRSFELYRRQLHEPEVVTFDELLARAEWHVTMAEDDVEPRET</sequence>
<protein>
    <recommendedName>
        <fullName evidence="1">Shedu protein SduA C-terminal domain-containing protein</fullName>
    </recommendedName>
</protein>
<dbReference type="eggNOG" id="ENOG502Z9SP">
    <property type="taxonomic scope" value="Bacteria"/>
</dbReference>
<accession>A0A075V7D5</accession>
<organism evidence="2 3">
    <name type="scientific">Amycolatopsis japonica</name>
    <dbReference type="NCBI Taxonomy" id="208439"/>
    <lineage>
        <taxon>Bacteria</taxon>
        <taxon>Bacillati</taxon>
        <taxon>Actinomycetota</taxon>
        <taxon>Actinomycetes</taxon>
        <taxon>Pseudonocardiales</taxon>
        <taxon>Pseudonocardiaceae</taxon>
        <taxon>Amycolatopsis</taxon>
        <taxon>Amycolatopsis japonica group</taxon>
    </lineage>
</organism>
<keyword evidence="3" id="KW-1185">Reference proteome</keyword>
<dbReference type="KEGG" id="aja:AJAP_37975"/>
<dbReference type="RefSeq" id="WP_051972713.1">
    <property type="nucleotide sequence ID" value="NZ_CP008953.1"/>
</dbReference>
<evidence type="ECO:0000259" key="1">
    <source>
        <dbReference type="Pfam" id="PF14082"/>
    </source>
</evidence>
<dbReference type="Pfam" id="PF14082">
    <property type="entry name" value="SduA_C"/>
    <property type="match status" value="1"/>
</dbReference>
<dbReference type="HOGENOM" id="CLU_059551_0_0_11"/>
<evidence type="ECO:0000313" key="3">
    <source>
        <dbReference type="Proteomes" id="UP000028492"/>
    </source>
</evidence>
<name>A0A075V7D5_9PSEU</name>
<gene>
    <name evidence="2" type="ORF">AJAP_37975</name>
</gene>
<dbReference type="EMBL" id="CP008953">
    <property type="protein sequence ID" value="AIG80384.1"/>
    <property type="molecule type" value="Genomic_DNA"/>
</dbReference>
<evidence type="ECO:0000313" key="2">
    <source>
        <dbReference type="EMBL" id="AIG80384.1"/>
    </source>
</evidence>
<dbReference type="Proteomes" id="UP000028492">
    <property type="component" value="Chromosome"/>
</dbReference>
<proteinExistence type="predicted"/>